<name>A0A0N4V532_ENTVE</name>
<organism evidence="4">
    <name type="scientific">Enterobius vermicularis</name>
    <name type="common">Human pinworm</name>
    <dbReference type="NCBI Taxonomy" id="51028"/>
    <lineage>
        <taxon>Eukaryota</taxon>
        <taxon>Metazoa</taxon>
        <taxon>Ecdysozoa</taxon>
        <taxon>Nematoda</taxon>
        <taxon>Chromadorea</taxon>
        <taxon>Rhabditida</taxon>
        <taxon>Spirurina</taxon>
        <taxon>Oxyuridomorpha</taxon>
        <taxon>Oxyuroidea</taxon>
        <taxon>Oxyuridae</taxon>
        <taxon>Enterobius</taxon>
    </lineage>
</organism>
<proteinExistence type="predicted"/>
<feature type="region of interest" description="Disordered" evidence="1">
    <location>
        <begin position="88"/>
        <end position="120"/>
    </location>
</feature>
<dbReference type="Pfam" id="PF14555">
    <property type="entry name" value="UBA_4"/>
    <property type="match status" value="1"/>
</dbReference>
<dbReference type="AlphaFoldDB" id="A0A0N4V532"/>
<dbReference type="Proteomes" id="UP000274131">
    <property type="component" value="Unassembled WGS sequence"/>
</dbReference>
<evidence type="ECO:0000313" key="4">
    <source>
        <dbReference type="WBParaSite" id="EVEC_0000531201-mRNA-1"/>
    </source>
</evidence>
<sequence length="136" mass="14616">MEGQGGGLSDQQSQVLRRYQEITDVTDVEMAIATLDSLDWDLEKAVDTHVGGASADSDAGDYSTSIDVKRFGEHSDNGIFSDVYTTGSASDEKDDVSIAGSSARRKGTKEMRKNSRPNGMVLNSGSICVLKDFQQS</sequence>
<evidence type="ECO:0000256" key="1">
    <source>
        <dbReference type="SAM" id="MobiDB-lite"/>
    </source>
</evidence>
<evidence type="ECO:0000313" key="2">
    <source>
        <dbReference type="EMBL" id="VDD90192.1"/>
    </source>
</evidence>
<accession>A0A0N4V532</accession>
<reference evidence="4" key="1">
    <citation type="submission" date="2017-02" db="UniProtKB">
        <authorList>
            <consortium name="WormBaseParasite"/>
        </authorList>
    </citation>
    <scope>IDENTIFICATION</scope>
</reference>
<protein>
    <submittedName>
        <fullName evidence="4">L27 domain-containing protein</fullName>
    </submittedName>
</protein>
<dbReference type="EMBL" id="UXUI01008008">
    <property type="protein sequence ID" value="VDD90192.1"/>
    <property type="molecule type" value="Genomic_DNA"/>
</dbReference>
<reference evidence="2 3" key="2">
    <citation type="submission" date="2018-10" db="EMBL/GenBank/DDBJ databases">
        <authorList>
            <consortium name="Pathogen Informatics"/>
        </authorList>
    </citation>
    <scope>NUCLEOTIDE SEQUENCE [LARGE SCALE GENOMIC DNA]</scope>
</reference>
<dbReference type="WBParaSite" id="EVEC_0000531201-mRNA-1">
    <property type="protein sequence ID" value="EVEC_0000531201-mRNA-1"/>
    <property type="gene ID" value="EVEC_0000531201"/>
</dbReference>
<evidence type="ECO:0000313" key="3">
    <source>
        <dbReference type="Proteomes" id="UP000274131"/>
    </source>
</evidence>
<gene>
    <name evidence="2" type="ORF">EVEC_LOCUS4943</name>
</gene>
<keyword evidence="3" id="KW-1185">Reference proteome</keyword>
<dbReference type="Gene3D" id="1.10.8.10">
    <property type="entry name" value="DNA helicase RuvA subunit, C-terminal domain"/>
    <property type="match status" value="1"/>
</dbReference>